<feature type="region of interest" description="Disordered" evidence="2">
    <location>
        <begin position="627"/>
        <end position="646"/>
    </location>
</feature>
<sequence length="1020" mass="112627">MAQSSSSAKADSQTEKRNTGAHSLDLGVINQPIQVVPFISSPKSVGSGSGTRTVRPPVMTADALLSNSNLGMDQPHVISPTRAARYPYWNSGQRMAGLPVVYASPSILPLNQSSSFATLNKGDSSNGMNASQSLSMRTPSIQMAVGAPDAMMAPMQMPLLPPEQHLGLDLGDSIMYCDSPSLMQRRSDSRRLSASLEHYLRAGRMQNDAERQNRCESQSVIINSDVYSPLQPPSTQVRQSVDQNGNNNDDVPELDHTARPPRVDHQESEQVRILGFPFDQKGFMPSNRIQLKSVEEASFMTLSNANTVTSGVNGPSPVTPMENCLSQGLAPLQPLNELDNLLESCRLFFLDMDSIRGVIHMDLHNILTSAFNTAFNASRLFETTCALCVKSIEETGKEDAQLVAFLDSMKANSAGLLETFTSCVEMGDVFKNSLNKKLRLLLVTRDVNLSILRDLTGLLGAPPISMPHATHSTLIEAPSRSVFENAKSQTHGWADTSINSRGSALSPFTGNVAIDSVPPRSWHMDPATKLTPDSCNIQTINSNRTQSDELATNSIDAGTVSVLNSAKSQVNNARQWSTAELLSYLSKSGEVNCHLDGELPAQVRELRSKEVEIALLLMIVSHERKVAPKQEKTAPVTGGNEPRSSLTTDFPHHLASCQNEVMNVGEERLRKFSRISSVMTYEEMEKTLEHFKHQHDWMEICEWYHTIPLFTVRDCDDRHTILPELKNEVQAIVNETPSCEELLDLIGADPHAKSMALEQLEIAKAEVEQVFEEMQKLAKQVSTEVIRCIMLDSMENEITGGEEVNATSIMSETVNADNFCLRLKLHQQSIEASIYTANAFYHSIQSCASQLERFQEVCRQLEDGVIPESKSISMEETHTLQSLSRYVYSLVNTVAKPLSITSSEMTEEEEKTMVAHMRSCLAEVGTQIVRLLSSAHHTIKQAETELHSGVARSRPEESQTPTQVGGVRKQKKRTVQEIIQKSSDPSPQSLARLYVSFTELNTNLERTRASLLKSTSIFQV</sequence>
<protein>
    <submittedName>
        <fullName evidence="3">Uncharacterized protein</fullName>
    </submittedName>
</protein>
<accession>A0A7G2C7I1</accession>
<gene>
    <name evidence="3" type="ORF">ADEAN_000323800</name>
</gene>
<evidence type="ECO:0000313" key="3">
    <source>
        <dbReference type="EMBL" id="CAD2215780.1"/>
    </source>
</evidence>
<feature type="region of interest" description="Disordered" evidence="2">
    <location>
        <begin position="225"/>
        <end position="267"/>
    </location>
</feature>
<dbReference type="AlphaFoldDB" id="A0A7G2C7I1"/>
<dbReference type="EMBL" id="LR877149">
    <property type="protein sequence ID" value="CAD2215780.1"/>
    <property type="molecule type" value="Genomic_DNA"/>
</dbReference>
<feature type="region of interest" description="Disordered" evidence="2">
    <location>
        <begin position="949"/>
        <end position="972"/>
    </location>
</feature>
<name>A0A7G2C7I1_9TRYP</name>
<dbReference type="Proteomes" id="UP000515908">
    <property type="component" value="Chromosome 05"/>
</dbReference>
<dbReference type="VEuPathDB" id="TriTrypDB:ADEAN_000323800"/>
<feature type="coiled-coil region" evidence="1">
    <location>
        <begin position="753"/>
        <end position="784"/>
    </location>
</feature>
<feature type="compositionally biased region" description="Polar residues" evidence="2">
    <location>
        <begin position="233"/>
        <end position="249"/>
    </location>
</feature>
<keyword evidence="4" id="KW-1185">Reference proteome</keyword>
<feature type="compositionally biased region" description="Low complexity" evidence="2">
    <location>
        <begin position="1"/>
        <end position="11"/>
    </location>
</feature>
<feature type="region of interest" description="Disordered" evidence="2">
    <location>
        <begin position="1"/>
        <end position="24"/>
    </location>
</feature>
<reference evidence="3 4" key="1">
    <citation type="submission" date="2020-08" db="EMBL/GenBank/DDBJ databases">
        <authorList>
            <person name="Newling K."/>
            <person name="Davey J."/>
            <person name="Forrester S."/>
        </authorList>
    </citation>
    <scope>NUCLEOTIDE SEQUENCE [LARGE SCALE GENOMIC DNA]</scope>
    <source>
        <strain evidence="4">Crithidia deanei Carvalho (ATCC PRA-265)</strain>
    </source>
</reference>
<organism evidence="3 4">
    <name type="scientific">Angomonas deanei</name>
    <dbReference type="NCBI Taxonomy" id="59799"/>
    <lineage>
        <taxon>Eukaryota</taxon>
        <taxon>Discoba</taxon>
        <taxon>Euglenozoa</taxon>
        <taxon>Kinetoplastea</taxon>
        <taxon>Metakinetoplastina</taxon>
        <taxon>Trypanosomatida</taxon>
        <taxon>Trypanosomatidae</taxon>
        <taxon>Strigomonadinae</taxon>
        <taxon>Angomonas</taxon>
    </lineage>
</organism>
<proteinExistence type="predicted"/>
<evidence type="ECO:0000313" key="4">
    <source>
        <dbReference type="Proteomes" id="UP000515908"/>
    </source>
</evidence>
<keyword evidence="1" id="KW-0175">Coiled coil</keyword>
<evidence type="ECO:0000256" key="1">
    <source>
        <dbReference type="SAM" id="Coils"/>
    </source>
</evidence>
<feature type="compositionally biased region" description="Basic and acidic residues" evidence="2">
    <location>
        <begin position="253"/>
        <end position="267"/>
    </location>
</feature>
<evidence type="ECO:0000256" key="2">
    <source>
        <dbReference type="SAM" id="MobiDB-lite"/>
    </source>
</evidence>